<dbReference type="InterPro" id="IPR001789">
    <property type="entry name" value="Sig_transdc_resp-reg_receiver"/>
</dbReference>
<dbReference type="GO" id="GO:0006355">
    <property type="term" value="P:regulation of DNA-templated transcription"/>
    <property type="evidence" value="ECO:0007669"/>
    <property type="project" value="InterPro"/>
</dbReference>
<evidence type="ECO:0000313" key="8">
    <source>
        <dbReference type="EMBL" id="KEA65113.1"/>
    </source>
</evidence>
<evidence type="ECO:0000256" key="2">
    <source>
        <dbReference type="ARBA" id="ARBA00023012"/>
    </source>
</evidence>
<evidence type="ECO:0000256" key="1">
    <source>
        <dbReference type="ARBA" id="ARBA00022553"/>
    </source>
</evidence>
<evidence type="ECO:0000256" key="3">
    <source>
        <dbReference type="ARBA" id="ARBA00023015"/>
    </source>
</evidence>
<dbReference type="GO" id="GO:0032993">
    <property type="term" value="C:protein-DNA complex"/>
    <property type="evidence" value="ECO:0007669"/>
    <property type="project" value="TreeGrafter"/>
</dbReference>
<dbReference type="InterPro" id="IPR036388">
    <property type="entry name" value="WH-like_DNA-bd_sf"/>
</dbReference>
<dbReference type="eggNOG" id="COG0745">
    <property type="taxonomic scope" value="Bacteria"/>
</dbReference>
<accession>A0A081G2V8</accession>
<dbReference type="SUPFAM" id="SSF52172">
    <property type="entry name" value="CheY-like"/>
    <property type="match status" value="1"/>
</dbReference>
<dbReference type="AlphaFoldDB" id="A0A081G2V8"/>
<proteinExistence type="predicted"/>
<dbReference type="PATRIC" id="fig|1232683.4.peg.807"/>
<dbReference type="Pfam" id="PF00486">
    <property type="entry name" value="Trans_reg_C"/>
    <property type="match status" value="1"/>
</dbReference>
<dbReference type="Pfam" id="PF00072">
    <property type="entry name" value="Response_reg"/>
    <property type="match status" value="1"/>
</dbReference>
<gene>
    <name evidence="8" type="ORF">ADIMK_0815</name>
</gene>
<dbReference type="SUPFAM" id="SSF46894">
    <property type="entry name" value="C-terminal effector domain of the bipartite response regulators"/>
    <property type="match status" value="1"/>
</dbReference>
<dbReference type="STRING" id="1232683.ADIMK_0815"/>
<keyword evidence="2" id="KW-0902">Two-component regulatory system</keyword>
<sequence length="226" mass="25740">MNILLIEDDVDLSSTLIQYLELAGYRCDHAADGISGLNLLQKNQYDVVILDLMLPRMDGLELCRKMREQGLDTPVLMLTARDSLDDKIEGFRAGTDDYLIKPFAFEELTVRIDALSRRRSGQMRKLQVADLLLDLDRHTAHRGEVELKLTPSGWQILETLLRASPDPVSRQVLERALWGDDLPESNVLKVHMHHLRKVVDKQGLPPLIHTLSGYGFQIREPVHDQT</sequence>
<dbReference type="CDD" id="cd17624">
    <property type="entry name" value="REC_OmpR_PmrA-like"/>
    <property type="match status" value="1"/>
</dbReference>
<comment type="caution">
    <text evidence="8">The sequence shown here is derived from an EMBL/GenBank/DDBJ whole genome shotgun (WGS) entry which is preliminary data.</text>
</comment>
<dbReference type="RefSeq" id="WP_036183897.1">
    <property type="nucleotide sequence ID" value="NZ_JMQN01000013.1"/>
</dbReference>
<evidence type="ECO:0000313" key="9">
    <source>
        <dbReference type="Proteomes" id="UP000028252"/>
    </source>
</evidence>
<keyword evidence="5" id="KW-0804">Transcription</keyword>
<dbReference type="InterPro" id="IPR039420">
    <property type="entry name" value="WalR-like"/>
</dbReference>
<dbReference type="PANTHER" id="PTHR48111:SF22">
    <property type="entry name" value="REGULATOR OF RPOS"/>
    <property type="match status" value="1"/>
</dbReference>
<evidence type="ECO:0000259" key="7">
    <source>
        <dbReference type="SMART" id="SM00862"/>
    </source>
</evidence>
<keyword evidence="3" id="KW-0805">Transcription regulation</keyword>
<name>A0A081G2V8_9GAMM</name>
<dbReference type="Gene3D" id="3.40.50.2300">
    <property type="match status" value="1"/>
</dbReference>
<dbReference type="InterPro" id="IPR016032">
    <property type="entry name" value="Sig_transdc_resp-reg_C-effctor"/>
</dbReference>
<reference evidence="8 9" key="1">
    <citation type="submission" date="2014-04" db="EMBL/GenBank/DDBJ databases">
        <title>Marinobacterium kochiensis sp. nov., isolated from sediment sample collected from Kochi backwaters in Kerala, India.</title>
        <authorList>
            <person name="Singh A."/>
            <person name="Pinnaka A.K."/>
        </authorList>
    </citation>
    <scope>NUCLEOTIDE SEQUENCE [LARGE SCALE GENOMIC DNA]</scope>
    <source>
        <strain evidence="8 9">AK27</strain>
    </source>
</reference>
<dbReference type="PANTHER" id="PTHR48111">
    <property type="entry name" value="REGULATOR OF RPOS"/>
    <property type="match status" value="1"/>
</dbReference>
<evidence type="ECO:0000256" key="5">
    <source>
        <dbReference type="ARBA" id="ARBA00023163"/>
    </source>
</evidence>
<dbReference type="InterPro" id="IPR001867">
    <property type="entry name" value="OmpR/PhoB-type_DNA-bd"/>
</dbReference>
<dbReference type="EMBL" id="JMQN01000013">
    <property type="protein sequence ID" value="KEA65113.1"/>
    <property type="molecule type" value="Genomic_DNA"/>
</dbReference>
<keyword evidence="4" id="KW-0238">DNA-binding</keyword>
<dbReference type="SMART" id="SM00862">
    <property type="entry name" value="Trans_reg_C"/>
    <property type="match status" value="1"/>
</dbReference>
<feature type="domain" description="OmpR/PhoB-type" evidence="7">
    <location>
        <begin position="144"/>
        <end position="218"/>
    </location>
</feature>
<dbReference type="GO" id="GO:0000976">
    <property type="term" value="F:transcription cis-regulatory region binding"/>
    <property type="evidence" value="ECO:0007669"/>
    <property type="project" value="TreeGrafter"/>
</dbReference>
<protein>
    <submittedName>
        <fullName evidence="8">Putative two-component response regulator</fullName>
    </submittedName>
</protein>
<feature type="domain" description="Response regulatory" evidence="6">
    <location>
        <begin position="1"/>
        <end position="112"/>
    </location>
</feature>
<dbReference type="Proteomes" id="UP000028252">
    <property type="component" value="Unassembled WGS sequence"/>
</dbReference>
<keyword evidence="9" id="KW-1185">Reference proteome</keyword>
<dbReference type="CDD" id="cd00383">
    <property type="entry name" value="trans_reg_C"/>
    <property type="match status" value="1"/>
</dbReference>
<dbReference type="Gene3D" id="6.10.250.690">
    <property type="match status" value="1"/>
</dbReference>
<dbReference type="FunFam" id="3.40.50.2300:FF:000001">
    <property type="entry name" value="DNA-binding response regulator PhoB"/>
    <property type="match status" value="1"/>
</dbReference>
<evidence type="ECO:0000256" key="4">
    <source>
        <dbReference type="ARBA" id="ARBA00023125"/>
    </source>
</evidence>
<organism evidence="8 9">
    <name type="scientific">Marinobacterium lacunae</name>
    <dbReference type="NCBI Taxonomy" id="1232683"/>
    <lineage>
        <taxon>Bacteria</taxon>
        <taxon>Pseudomonadati</taxon>
        <taxon>Pseudomonadota</taxon>
        <taxon>Gammaproteobacteria</taxon>
        <taxon>Oceanospirillales</taxon>
        <taxon>Oceanospirillaceae</taxon>
        <taxon>Marinobacterium</taxon>
    </lineage>
</organism>
<dbReference type="SMART" id="SM00448">
    <property type="entry name" value="REC"/>
    <property type="match status" value="1"/>
</dbReference>
<dbReference type="GO" id="GO:0000156">
    <property type="term" value="F:phosphorelay response regulator activity"/>
    <property type="evidence" value="ECO:0007669"/>
    <property type="project" value="TreeGrafter"/>
</dbReference>
<evidence type="ECO:0000259" key="6">
    <source>
        <dbReference type="SMART" id="SM00448"/>
    </source>
</evidence>
<keyword evidence="1" id="KW-0597">Phosphoprotein</keyword>
<dbReference type="GO" id="GO:0005829">
    <property type="term" value="C:cytosol"/>
    <property type="evidence" value="ECO:0007669"/>
    <property type="project" value="TreeGrafter"/>
</dbReference>
<dbReference type="InterPro" id="IPR011006">
    <property type="entry name" value="CheY-like_superfamily"/>
</dbReference>
<dbReference type="OrthoDB" id="9802426at2"/>
<dbReference type="Gene3D" id="1.10.10.10">
    <property type="entry name" value="Winged helix-like DNA-binding domain superfamily/Winged helix DNA-binding domain"/>
    <property type="match status" value="1"/>
</dbReference>